<proteinExistence type="predicted"/>
<gene>
    <name evidence="1" type="ORF">PHLGIDRAFT_412362</name>
</gene>
<dbReference type="AlphaFoldDB" id="A0A0C3RZ52"/>
<reference evidence="1 2" key="1">
    <citation type="journal article" date="2014" name="PLoS Genet.">
        <title>Analysis of the Phlebiopsis gigantea genome, transcriptome and secretome provides insight into its pioneer colonization strategies of wood.</title>
        <authorList>
            <person name="Hori C."/>
            <person name="Ishida T."/>
            <person name="Igarashi K."/>
            <person name="Samejima M."/>
            <person name="Suzuki H."/>
            <person name="Master E."/>
            <person name="Ferreira P."/>
            <person name="Ruiz-Duenas F.J."/>
            <person name="Held B."/>
            <person name="Canessa P."/>
            <person name="Larrondo L.F."/>
            <person name="Schmoll M."/>
            <person name="Druzhinina I.S."/>
            <person name="Kubicek C.P."/>
            <person name="Gaskell J.A."/>
            <person name="Kersten P."/>
            <person name="St John F."/>
            <person name="Glasner J."/>
            <person name="Sabat G."/>
            <person name="Splinter BonDurant S."/>
            <person name="Syed K."/>
            <person name="Yadav J."/>
            <person name="Mgbeahuruike A.C."/>
            <person name="Kovalchuk A."/>
            <person name="Asiegbu F.O."/>
            <person name="Lackner G."/>
            <person name="Hoffmeister D."/>
            <person name="Rencoret J."/>
            <person name="Gutierrez A."/>
            <person name="Sun H."/>
            <person name="Lindquist E."/>
            <person name="Barry K."/>
            <person name="Riley R."/>
            <person name="Grigoriev I.V."/>
            <person name="Henrissat B."/>
            <person name="Kues U."/>
            <person name="Berka R.M."/>
            <person name="Martinez A.T."/>
            <person name="Covert S.F."/>
            <person name="Blanchette R.A."/>
            <person name="Cullen D."/>
        </authorList>
    </citation>
    <scope>NUCLEOTIDE SEQUENCE [LARGE SCALE GENOMIC DNA]</scope>
    <source>
        <strain evidence="1 2">11061_1 CR5-6</strain>
    </source>
</reference>
<accession>A0A0C3RZ52</accession>
<evidence type="ECO:0000313" key="1">
    <source>
        <dbReference type="EMBL" id="KIP07571.1"/>
    </source>
</evidence>
<name>A0A0C3RZ52_PHLG1</name>
<keyword evidence="2" id="KW-1185">Reference proteome</keyword>
<dbReference type="HOGENOM" id="CLU_560336_0_0_1"/>
<organism evidence="1 2">
    <name type="scientific">Phlebiopsis gigantea (strain 11061_1 CR5-6)</name>
    <name type="common">White-rot fungus</name>
    <name type="synonym">Peniophora gigantea</name>
    <dbReference type="NCBI Taxonomy" id="745531"/>
    <lineage>
        <taxon>Eukaryota</taxon>
        <taxon>Fungi</taxon>
        <taxon>Dikarya</taxon>
        <taxon>Basidiomycota</taxon>
        <taxon>Agaricomycotina</taxon>
        <taxon>Agaricomycetes</taxon>
        <taxon>Polyporales</taxon>
        <taxon>Phanerochaetaceae</taxon>
        <taxon>Phlebiopsis</taxon>
    </lineage>
</organism>
<dbReference type="EMBL" id="KN840494">
    <property type="protein sequence ID" value="KIP07571.1"/>
    <property type="molecule type" value="Genomic_DNA"/>
</dbReference>
<sequence length="425" mass="47300">MSIIEWIRPPDGDSWTRGDLVIPAPSDANIVAFTQSSAAGDCIQVYWSHADHVVRQRVWFEGKWMDEREVYVNWSAKDLAGFWTGRALDFPASARPDPDVVLGSREYEDEAFEGVSAFPIYAPLVPPSGGLVVIRVQDHTFKVKKNYPQEDFYEGCPVIPLQDNSSDVELLLQVLHDGYALRSYGIREYTVLLDLGSKYQAWGLVKRIMSVLLHEYPDTLEGLHHLSQNHPACDVQMHVCPLTDYYSRLGDSPDESSFTDIRAMLRLLTVATRAGADVLVPSIAVFCCLHDPEAIRAAGAAMDTDPAQISAILNLQTSLTGYARTKIWGAAGPASMRCATPHMCGVAALDAVRVLLFPWWIAALDRRSSGLCAACVSNFWETRAAACRMEGMVWEDIPERLDLGTWQRLRDRAAEMHGEPRESSL</sequence>
<protein>
    <submittedName>
        <fullName evidence="1">Uncharacterized protein</fullName>
    </submittedName>
</protein>
<evidence type="ECO:0000313" key="2">
    <source>
        <dbReference type="Proteomes" id="UP000053257"/>
    </source>
</evidence>
<dbReference type="Proteomes" id="UP000053257">
    <property type="component" value="Unassembled WGS sequence"/>
</dbReference>